<evidence type="ECO:0008006" key="4">
    <source>
        <dbReference type="Google" id="ProtNLM"/>
    </source>
</evidence>
<gene>
    <name evidence="2" type="ORF">LPB303_07590</name>
</gene>
<feature type="chain" id="PRO_5008049809" description="TonB-dependent receptor plug domain-containing protein" evidence="1">
    <location>
        <begin position="21"/>
        <end position="140"/>
    </location>
</feature>
<keyword evidence="3" id="KW-1185">Reference proteome</keyword>
<dbReference type="RefSeq" id="WP_068449434.1">
    <property type="nucleotide sequence ID" value="NZ_CANKUV010000005.1"/>
</dbReference>
<sequence>MKTRKILLTILTLCSLTFVAQENTKQKKKTPTIIVENGEVKTNQLVLDYLSRETKIKNNTVNQVIRNKRNMNNNIGGRVLPNNLTPHISENKTTIFIDNELAIGHLANNFHLLDNVRMKEIKKISTSNVSYDKKIYISKI</sequence>
<protein>
    <recommendedName>
        <fullName evidence="4">TonB-dependent receptor plug domain-containing protein</fullName>
    </recommendedName>
</protein>
<dbReference type="AlphaFoldDB" id="A0A176TCU8"/>
<comment type="caution">
    <text evidence="2">The sequence shown here is derived from an EMBL/GenBank/DDBJ whole genome shotgun (WGS) entry which is preliminary data.</text>
</comment>
<evidence type="ECO:0000313" key="3">
    <source>
        <dbReference type="Proteomes" id="UP000076923"/>
    </source>
</evidence>
<organism evidence="2 3">
    <name type="scientific">Polaribacter atrinae</name>
    <dbReference type="NCBI Taxonomy" id="1333662"/>
    <lineage>
        <taxon>Bacteria</taxon>
        <taxon>Pseudomonadati</taxon>
        <taxon>Bacteroidota</taxon>
        <taxon>Flavobacteriia</taxon>
        <taxon>Flavobacteriales</taxon>
        <taxon>Flavobacteriaceae</taxon>
    </lineage>
</organism>
<evidence type="ECO:0000256" key="1">
    <source>
        <dbReference type="SAM" id="SignalP"/>
    </source>
</evidence>
<evidence type="ECO:0000313" key="2">
    <source>
        <dbReference type="EMBL" id="OAD45256.1"/>
    </source>
</evidence>
<keyword evidence="1" id="KW-0732">Signal</keyword>
<dbReference type="Proteomes" id="UP000076923">
    <property type="component" value="Unassembled WGS sequence"/>
</dbReference>
<reference evidence="2 3" key="1">
    <citation type="submission" date="2016-02" db="EMBL/GenBank/DDBJ databases">
        <title>Draft genome sequence of Polaribacter atrinae KACC17473.</title>
        <authorList>
            <person name="Shin S.-K."/>
            <person name="Yi H."/>
        </authorList>
    </citation>
    <scope>NUCLEOTIDE SEQUENCE [LARGE SCALE GENOMIC DNA]</scope>
    <source>
        <strain evidence="2 3">KACC 17473</strain>
    </source>
</reference>
<proteinExistence type="predicted"/>
<dbReference type="EMBL" id="LVWE01000029">
    <property type="protein sequence ID" value="OAD45256.1"/>
    <property type="molecule type" value="Genomic_DNA"/>
</dbReference>
<feature type="signal peptide" evidence="1">
    <location>
        <begin position="1"/>
        <end position="20"/>
    </location>
</feature>
<accession>A0A176TCU8</accession>
<name>A0A176TCU8_9FLAO</name>